<organism evidence="1 2">
    <name type="scientific">Ahniella affigens</name>
    <dbReference type="NCBI Taxonomy" id="2021234"/>
    <lineage>
        <taxon>Bacteria</taxon>
        <taxon>Pseudomonadati</taxon>
        <taxon>Pseudomonadota</taxon>
        <taxon>Gammaproteobacteria</taxon>
        <taxon>Lysobacterales</taxon>
        <taxon>Rhodanobacteraceae</taxon>
        <taxon>Ahniella</taxon>
    </lineage>
</organism>
<protein>
    <submittedName>
        <fullName evidence="1">Uncharacterized protein</fullName>
    </submittedName>
</protein>
<dbReference type="RefSeq" id="WP_106892510.1">
    <property type="nucleotide sequence ID" value="NZ_CP027860.1"/>
</dbReference>
<reference evidence="1 2" key="2">
    <citation type="submission" date="2018-03" db="EMBL/GenBank/DDBJ databases">
        <authorList>
            <person name="Keele B.F."/>
        </authorList>
    </citation>
    <scope>NUCLEOTIDE SEQUENCE [LARGE SCALE GENOMIC DNA]</scope>
    <source>
        <strain evidence="1 2">D13</strain>
    </source>
</reference>
<accession>A0A2P1PUS7</accession>
<dbReference type="EMBL" id="CP027860">
    <property type="protein sequence ID" value="AVP98589.1"/>
    <property type="molecule type" value="Genomic_DNA"/>
</dbReference>
<dbReference type="KEGG" id="xba:C7S18_15950"/>
<name>A0A2P1PUS7_9GAMM</name>
<gene>
    <name evidence="1" type="ORF">C7S18_15950</name>
</gene>
<sequence length="114" mass="12277">MSITRSWTLTNVCSIYPTSGPGKQTIDINQPLMITPGSDADHVQVRFQYDNAGTAADFDRELALNPARDEIRAFINVAGNTVMTIGIRLVDDALIGFVSLKTGSEDSGGTWTGK</sequence>
<proteinExistence type="predicted"/>
<evidence type="ECO:0000313" key="1">
    <source>
        <dbReference type="EMBL" id="AVP98589.1"/>
    </source>
</evidence>
<reference evidence="1 2" key="1">
    <citation type="submission" date="2018-03" db="EMBL/GenBank/DDBJ databases">
        <title>Ahniella affigens gen. nov., sp. nov., a gammaproteobacterium isolated from sandy soil near a stream.</title>
        <authorList>
            <person name="Ko Y."/>
            <person name="Kim J.-H."/>
        </authorList>
    </citation>
    <scope>NUCLEOTIDE SEQUENCE [LARGE SCALE GENOMIC DNA]</scope>
    <source>
        <strain evidence="1 2">D13</strain>
    </source>
</reference>
<dbReference type="Proteomes" id="UP000241074">
    <property type="component" value="Chromosome"/>
</dbReference>
<keyword evidence="2" id="KW-1185">Reference proteome</keyword>
<evidence type="ECO:0000313" key="2">
    <source>
        <dbReference type="Proteomes" id="UP000241074"/>
    </source>
</evidence>
<dbReference type="AlphaFoldDB" id="A0A2P1PUS7"/>